<organism evidence="1 2">
    <name type="scientific">Stieleria bergensis</name>
    <dbReference type="NCBI Taxonomy" id="2528025"/>
    <lineage>
        <taxon>Bacteria</taxon>
        <taxon>Pseudomonadati</taxon>
        <taxon>Planctomycetota</taxon>
        <taxon>Planctomycetia</taxon>
        <taxon>Pirellulales</taxon>
        <taxon>Pirellulaceae</taxon>
        <taxon>Stieleria</taxon>
    </lineage>
</organism>
<dbReference type="EMBL" id="CP036272">
    <property type="protein sequence ID" value="QDT59673.1"/>
    <property type="molecule type" value="Genomic_DNA"/>
</dbReference>
<dbReference type="PROSITE" id="PS51318">
    <property type="entry name" value="TAT"/>
    <property type="match status" value="1"/>
</dbReference>
<gene>
    <name evidence="1" type="ORF">SV7mr_21820</name>
</gene>
<dbReference type="RefSeq" id="WP_419188363.1">
    <property type="nucleotide sequence ID" value="NZ_CP036272.1"/>
</dbReference>
<evidence type="ECO:0000313" key="1">
    <source>
        <dbReference type="EMBL" id="QDT59673.1"/>
    </source>
</evidence>
<protein>
    <submittedName>
        <fullName evidence="1">Uncharacterized protein</fullName>
    </submittedName>
</protein>
<name>A0A517SUA3_9BACT</name>
<dbReference type="InterPro" id="IPR006311">
    <property type="entry name" value="TAT_signal"/>
</dbReference>
<keyword evidence="2" id="KW-1185">Reference proteome</keyword>
<evidence type="ECO:0000313" key="2">
    <source>
        <dbReference type="Proteomes" id="UP000315003"/>
    </source>
</evidence>
<reference evidence="1 2" key="1">
    <citation type="submission" date="2019-02" db="EMBL/GenBank/DDBJ databases">
        <title>Deep-cultivation of Planctomycetes and their phenomic and genomic characterization uncovers novel biology.</title>
        <authorList>
            <person name="Wiegand S."/>
            <person name="Jogler M."/>
            <person name="Boedeker C."/>
            <person name="Pinto D."/>
            <person name="Vollmers J."/>
            <person name="Rivas-Marin E."/>
            <person name="Kohn T."/>
            <person name="Peeters S.H."/>
            <person name="Heuer A."/>
            <person name="Rast P."/>
            <person name="Oberbeckmann S."/>
            <person name="Bunk B."/>
            <person name="Jeske O."/>
            <person name="Meyerdierks A."/>
            <person name="Storesund J.E."/>
            <person name="Kallscheuer N."/>
            <person name="Luecker S."/>
            <person name="Lage O.M."/>
            <person name="Pohl T."/>
            <person name="Merkel B.J."/>
            <person name="Hornburger P."/>
            <person name="Mueller R.-W."/>
            <person name="Bruemmer F."/>
            <person name="Labrenz M."/>
            <person name="Spormann A.M."/>
            <person name="Op den Camp H."/>
            <person name="Overmann J."/>
            <person name="Amann R."/>
            <person name="Jetten M.S.M."/>
            <person name="Mascher T."/>
            <person name="Medema M.H."/>
            <person name="Devos D.P."/>
            <person name="Kaster A.-K."/>
            <person name="Ovreas L."/>
            <person name="Rohde M."/>
            <person name="Galperin M.Y."/>
            <person name="Jogler C."/>
        </authorList>
    </citation>
    <scope>NUCLEOTIDE SEQUENCE [LARGE SCALE GENOMIC DNA]</scope>
    <source>
        <strain evidence="1 2">SV_7m_r</strain>
    </source>
</reference>
<dbReference type="AlphaFoldDB" id="A0A517SUA3"/>
<accession>A0A517SUA3</accession>
<dbReference type="Proteomes" id="UP000315003">
    <property type="component" value="Chromosome"/>
</dbReference>
<proteinExistence type="predicted"/>
<sequence>MRRTSNFRQSVPAANERFLFNRRTILKRGLAASVAASFTGQLGPSSADAAPPIKPLGVKRNLPAGVTLLHPRHRVPLSFIIDDSTCLVNMGHFCMPQFASAWPQREIYRQPWQKWPREIPDSFVAAFAQWCGEHGVKGKYSIVPFPACVGWLDRELPGWSRTDLQNSLRLVRTDLLSNWDIHPEMITHTRVIDLKTGRPLDNPGSATMENSYPQTDISVDHLASYLAYALRILRNCDLPCEGITTPGGFGNRVKHKLPVAVAQSVSDVYSVSLSHYFKYVIGDDQSTLPRLEWAGDLANAPAEISTENLDLSQLTVNVPAGTGDWFGSWEGINVPRPDLYCNQDASAGRMVDLILRNEPAVMLCHWPGMYCNGSLVGFKAFQRVVESLHSRFSASTIWMKPSEMARYYATRELVTMECLPEGTVQIDSPMECAEFTFSLPAEFVRGKPQREGAFRGDVRKVGQCASLQAETFTVQDGRAFFCLNLQVGRNRLRLR</sequence>